<sequence length="290" mass="32138">MRKKSLVVYIYIVMIFVGLAGLFLIMNSPQSAESVTDKAPAPAIKKEEQEKISVAVAERDLPAKAVLTAEDFRIKMVEITRGGHEKASFALGNKSIKDYALNVPVAKGTFIPGSALVKPGTTEYISLFLRPGHVLYTFRLSEADNYLFDNIRAGQFIDIFMVYGKKKENGKEMLVSPSTTIESTRLKPLMKNRRVLALRPTKIVTDKNGISTREGGSQLVAELNEQDIKVLKGLEGKAKIVILPATHKEYQLTGKDNLPDVEAMWPVSEDVIFDDETDALPQKSINQLRG</sequence>
<keyword evidence="1" id="KW-0812">Transmembrane</keyword>
<evidence type="ECO:0000313" key="2">
    <source>
        <dbReference type="EMBL" id="QBY30433.1"/>
    </source>
</evidence>
<feature type="transmembrane region" description="Helical" evidence="1">
    <location>
        <begin position="7"/>
        <end position="26"/>
    </location>
</feature>
<protein>
    <recommendedName>
        <fullName evidence="3">Flp pilus assembly protein CpaB</fullName>
    </recommendedName>
</protein>
<evidence type="ECO:0000256" key="1">
    <source>
        <dbReference type="SAM" id="Phobius"/>
    </source>
</evidence>
<dbReference type="EMBL" id="CP038008">
    <property type="protein sequence ID" value="QBY30433.1"/>
    <property type="molecule type" value="Genomic_DNA"/>
</dbReference>
<keyword evidence="1" id="KW-1133">Transmembrane helix</keyword>
<keyword evidence="1" id="KW-0472">Membrane</keyword>
<reference evidence="2" key="1">
    <citation type="submission" date="2019-03" db="EMBL/GenBank/DDBJ databases">
        <title>Complete genome sequence of enteropathogenic Citrobacter rodentium strain DBS100.</title>
        <authorList>
            <person name="Popov G."/>
            <person name="Fiebig A."/>
            <person name="Shideler S."/>
            <person name="Coombes B."/>
            <person name="Savchenko A."/>
        </authorList>
    </citation>
    <scope>NUCLEOTIDE SEQUENCE</scope>
    <source>
        <strain evidence="2">DBS100</strain>
    </source>
</reference>
<dbReference type="RefSeq" id="WP_012908086.1">
    <property type="nucleotide sequence ID" value="NZ_CAJTBI010000004.1"/>
</dbReference>
<dbReference type="OMA" id="MWPVSED"/>
<proteinExistence type="predicted"/>
<evidence type="ECO:0008006" key="3">
    <source>
        <dbReference type="Google" id="ProtNLM"/>
    </source>
</evidence>
<dbReference type="AlphaFoldDB" id="A0A482PK18"/>
<name>A0A482PK18_CITRO</name>
<gene>
    <name evidence="2" type="ORF">E2R62_17435</name>
</gene>
<organism evidence="2">
    <name type="scientific">Citrobacter rodentium</name>
    <dbReference type="NCBI Taxonomy" id="67825"/>
    <lineage>
        <taxon>Bacteria</taxon>
        <taxon>Pseudomonadati</taxon>
        <taxon>Pseudomonadota</taxon>
        <taxon>Gammaproteobacteria</taxon>
        <taxon>Enterobacterales</taxon>
        <taxon>Enterobacteriaceae</taxon>
        <taxon>Citrobacter</taxon>
    </lineage>
</organism>
<accession>A0A482PK18</accession>